<evidence type="ECO:0000313" key="2">
    <source>
        <dbReference type="Proteomes" id="UP000504610"/>
    </source>
</evidence>
<evidence type="ECO:0000313" key="3">
    <source>
        <dbReference type="RefSeq" id="XP_056858199.1"/>
    </source>
</evidence>
<feature type="compositionally biased region" description="Basic residues" evidence="1">
    <location>
        <begin position="185"/>
        <end position="194"/>
    </location>
</feature>
<evidence type="ECO:0000256" key="1">
    <source>
        <dbReference type="SAM" id="MobiDB-lite"/>
    </source>
</evidence>
<name>A0A9W3D3D1_RAPSA</name>
<reference evidence="3" key="1">
    <citation type="submission" date="2025-08" db="UniProtKB">
        <authorList>
            <consortium name="RefSeq"/>
        </authorList>
    </citation>
    <scope>IDENTIFICATION</scope>
    <source>
        <tissue evidence="3">Leaf</tissue>
    </source>
</reference>
<keyword evidence="2" id="KW-1185">Reference proteome</keyword>
<dbReference type="Proteomes" id="UP000504610">
    <property type="component" value="Unplaced"/>
</dbReference>
<dbReference type="OrthoDB" id="1111271at2759"/>
<protein>
    <submittedName>
        <fullName evidence="3">Uncharacterized protein LOC130507514</fullName>
    </submittedName>
</protein>
<dbReference type="AlphaFoldDB" id="A0A9W3D3D1"/>
<dbReference type="RefSeq" id="XP_056858199.1">
    <property type="nucleotide sequence ID" value="XM_057002219.1"/>
</dbReference>
<feature type="region of interest" description="Disordered" evidence="1">
    <location>
        <begin position="108"/>
        <end position="210"/>
    </location>
</feature>
<feature type="compositionally biased region" description="Basic and acidic residues" evidence="1">
    <location>
        <begin position="136"/>
        <end position="162"/>
    </location>
</feature>
<gene>
    <name evidence="3" type="primary">LOC130507514</name>
</gene>
<organism evidence="2 3">
    <name type="scientific">Raphanus sativus</name>
    <name type="common">Radish</name>
    <name type="synonym">Raphanus raphanistrum var. sativus</name>
    <dbReference type="NCBI Taxonomy" id="3726"/>
    <lineage>
        <taxon>Eukaryota</taxon>
        <taxon>Viridiplantae</taxon>
        <taxon>Streptophyta</taxon>
        <taxon>Embryophyta</taxon>
        <taxon>Tracheophyta</taxon>
        <taxon>Spermatophyta</taxon>
        <taxon>Magnoliopsida</taxon>
        <taxon>eudicotyledons</taxon>
        <taxon>Gunneridae</taxon>
        <taxon>Pentapetalae</taxon>
        <taxon>rosids</taxon>
        <taxon>malvids</taxon>
        <taxon>Brassicales</taxon>
        <taxon>Brassicaceae</taxon>
        <taxon>Brassiceae</taxon>
        <taxon>Raphanus</taxon>
    </lineage>
</organism>
<proteinExistence type="predicted"/>
<sequence length="210" mass="24123">MVQETVEQVEMLKTRLKEAHDHQKSYADKRRKDLEFQVGDLVYLKMRTFRGGSKTRKLKKLKPRYMGPKVVREPELILPQPPKDLGKNLSAPCLPVEIMERQVKAVQEIEPSLRLVTNPPPSPVPEPRSDTTPPSHAEDHHRVRDVERSPELENQPENRRDAPPSAERSFAREDHAPPPPPDVRRSRRSRPPSVRRRESAAPPPPPVIFP</sequence>
<feature type="non-terminal residue" evidence="3">
    <location>
        <position position="210"/>
    </location>
</feature>
<feature type="compositionally biased region" description="Pro residues" evidence="1">
    <location>
        <begin position="201"/>
        <end position="210"/>
    </location>
</feature>
<dbReference type="KEGG" id="rsz:130507514"/>
<dbReference type="GeneID" id="130507514"/>
<accession>A0A9W3D3D1</accession>